<evidence type="ECO:0000313" key="3">
    <source>
        <dbReference type="Proteomes" id="UP000277580"/>
    </source>
</evidence>
<dbReference type="InParanoid" id="A0A3N4L0B5"/>
<sequence>MAFRNSFFQRQARIIRVGGGCEITYLKTRKDTGMIRLANIFGGVYVAFMAGNLFCFC</sequence>
<evidence type="ECO:0000313" key="2">
    <source>
        <dbReference type="EMBL" id="RPB15099.1"/>
    </source>
</evidence>
<feature type="transmembrane region" description="Helical" evidence="1">
    <location>
        <begin position="37"/>
        <end position="54"/>
    </location>
</feature>
<gene>
    <name evidence="2" type="ORF">P167DRAFT_34120</name>
</gene>
<keyword evidence="1" id="KW-0812">Transmembrane</keyword>
<keyword evidence="1" id="KW-0472">Membrane</keyword>
<reference evidence="2 3" key="1">
    <citation type="journal article" date="2018" name="Nat. Ecol. Evol.">
        <title>Pezizomycetes genomes reveal the molecular basis of ectomycorrhizal truffle lifestyle.</title>
        <authorList>
            <person name="Murat C."/>
            <person name="Payen T."/>
            <person name="Noel B."/>
            <person name="Kuo A."/>
            <person name="Morin E."/>
            <person name="Chen J."/>
            <person name="Kohler A."/>
            <person name="Krizsan K."/>
            <person name="Balestrini R."/>
            <person name="Da Silva C."/>
            <person name="Montanini B."/>
            <person name="Hainaut M."/>
            <person name="Levati E."/>
            <person name="Barry K.W."/>
            <person name="Belfiori B."/>
            <person name="Cichocki N."/>
            <person name="Clum A."/>
            <person name="Dockter R.B."/>
            <person name="Fauchery L."/>
            <person name="Guy J."/>
            <person name="Iotti M."/>
            <person name="Le Tacon F."/>
            <person name="Lindquist E.A."/>
            <person name="Lipzen A."/>
            <person name="Malagnac F."/>
            <person name="Mello A."/>
            <person name="Molinier V."/>
            <person name="Miyauchi S."/>
            <person name="Poulain J."/>
            <person name="Riccioni C."/>
            <person name="Rubini A."/>
            <person name="Sitrit Y."/>
            <person name="Splivallo R."/>
            <person name="Traeger S."/>
            <person name="Wang M."/>
            <person name="Zifcakova L."/>
            <person name="Wipf D."/>
            <person name="Zambonelli A."/>
            <person name="Paolocci F."/>
            <person name="Nowrousian M."/>
            <person name="Ottonello S."/>
            <person name="Baldrian P."/>
            <person name="Spatafora J.W."/>
            <person name="Henrissat B."/>
            <person name="Nagy L.G."/>
            <person name="Aury J.M."/>
            <person name="Wincker P."/>
            <person name="Grigoriev I.V."/>
            <person name="Bonfante P."/>
            <person name="Martin F.M."/>
        </authorList>
    </citation>
    <scope>NUCLEOTIDE SEQUENCE [LARGE SCALE GENOMIC DNA]</scope>
    <source>
        <strain evidence="2 3">CCBAS932</strain>
    </source>
</reference>
<name>A0A3N4L0B5_9PEZI</name>
<dbReference type="AlphaFoldDB" id="A0A3N4L0B5"/>
<dbReference type="Proteomes" id="UP000277580">
    <property type="component" value="Unassembled WGS sequence"/>
</dbReference>
<dbReference type="EMBL" id="ML119115">
    <property type="protein sequence ID" value="RPB15099.1"/>
    <property type="molecule type" value="Genomic_DNA"/>
</dbReference>
<keyword evidence="1" id="KW-1133">Transmembrane helix</keyword>
<protein>
    <submittedName>
        <fullName evidence="2">Uncharacterized protein</fullName>
    </submittedName>
</protein>
<accession>A0A3N4L0B5</accession>
<organism evidence="2 3">
    <name type="scientific">Morchella conica CCBAS932</name>
    <dbReference type="NCBI Taxonomy" id="1392247"/>
    <lineage>
        <taxon>Eukaryota</taxon>
        <taxon>Fungi</taxon>
        <taxon>Dikarya</taxon>
        <taxon>Ascomycota</taxon>
        <taxon>Pezizomycotina</taxon>
        <taxon>Pezizomycetes</taxon>
        <taxon>Pezizales</taxon>
        <taxon>Morchellaceae</taxon>
        <taxon>Morchella</taxon>
    </lineage>
</organism>
<evidence type="ECO:0000256" key="1">
    <source>
        <dbReference type="SAM" id="Phobius"/>
    </source>
</evidence>
<proteinExistence type="predicted"/>
<keyword evidence="3" id="KW-1185">Reference proteome</keyword>